<gene>
    <name evidence="2" type="ORF">TTRE_0000818401</name>
</gene>
<name>A0A077ZJK5_TRITR</name>
<sequence length="148" mass="16180">MVTVQYGRIDPGDKDPHDLLPKHKQKDSNCILESWFQNFFSRSANIGSVLRSDRAKVAIDQQPGTVSGIVGTCRTLYIRETGNTLSHQSAEHLGNLTKLGNAETGHMGLDIKTRDRPQASEPAKVMQKTLESSAVAEHAVGCKNLLPT</sequence>
<evidence type="ECO:0000256" key="1">
    <source>
        <dbReference type="SAM" id="MobiDB-lite"/>
    </source>
</evidence>
<proteinExistence type="predicted"/>
<protein>
    <submittedName>
        <fullName evidence="2">Uncharacterized protein</fullName>
    </submittedName>
</protein>
<accession>A0A077ZJK5</accession>
<evidence type="ECO:0000313" key="2">
    <source>
        <dbReference type="EMBL" id="CDW59843.1"/>
    </source>
</evidence>
<dbReference type="AlphaFoldDB" id="A0A077ZJK5"/>
<organism evidence="2 3">
    <name type="scientific">Trichuris trichiura</name>
    <name type="common">Whipworm</name>
    <name type="synonym">Trichocephalus trichiurus</name>
    <dbReference type="NCBI Taxonomy" id="36087"/>
    <lineage>
        <taxon>Eukaryota</taxon>
        <taxon>Metazoa</taxon>
        <taxon>Ecdysozoa</taxon>
        <taxon>Nematoda</taxon>
        <taxon>Enoplea</taxon>
        <taxon>Dorylaimia</taxon>
        <taxon>Trichinellida</taxon>
        <taxon>Trichuridae</taxon>
        <taxon>Trichuris</taxon>
    </lineage>
</organism>
<dbReference type="Proteomes" id="UP000030665">
    <property type="component" value="Unassembled WGS sequence"/>
</dbReference>
<reference evidence="2" key="1">
    <citation type="submission" date="2014-01" db="EMBL/GenBank/DDBJ databases">
        <authorList>
            <person name="Aslett M."/>
        </authorList>
    </citation>
    <scope>NUCLEOTIDE SEQUENCE</scope>
</reference>
<dbReference type="EMBL" id="HG806755">
    <property type="protein sequence ID" value="CDW59843.1"/>
    <property type="molecule type" value="Genomic_DNA"/>
</dbReference>
<keyword evidence="3" id="KW-1185">Reference proteome</keyword>
<evidence type="ECO:0000313" key="3">
    <source>
        <dbReference type="Proteomes" id="UP000030665"/>
    </source>
</evidence>
<feature type="compositionally biased region" description="Basic and acidic residues" evidence="1">
    <location>
        <begin position="10"/>
        <end position="21"/>
    </location>
</feature>
<feature type="region of interest" description="Disordered" evidence="1">
    <location>
        <begin position="1"/>
        <end position="22"/>
    </location>
</feature>
<reference evidence="2" key="2">
    <citation type="submission" date="2014-03" db="EMBL/GenBank/DDBJ databases">
        <title>The whipworm genome and dual-species transcriptomics of an intimate host-pathogen interaction.</title>
        <authorList>
            <person name="Foth B.J."/>
            <person name="Tsai I.J."/>
            <person name="Reid A.J."/>
            <person name="Bancroft A.J."/>
            <person name="Nichol S."/>
            <person name="Tracey A."/>
            <person name="Holroyd N."/>
            <person name="Cotton J.A."/>
            <person name="Stanley E.J."/>
            <person name="Zarowiecki M."/>
            <person name="Liu J.Z."/>
            <person name="Huckvale T."/>
            <person name="Cooper P.J."/>
            <person name="Grencis R.K."/>
            <person name="Berriman M."/>
        </authorList>
    </citation>
    <scope>NUCLEOTIDE SEQUENCE [LARGE SCALE GENOMIC DNA]</scope>
</reference>